<dbReference type="InterPro" id="IPR028104">
    <property type="entry name" value="DUF4553"/>
</dbReference>
<dbReference type="EMBL" id="JAUNZN010000007">
    <property type="protein sequence ID" value="KAK4818586.1"/>
    <property type="molecule type" value="Genomic_DNA"/>
</dbReference>
<feature type="region of interest" description="Disordered" evidence="7">
    <location>
        <begin position="2148"/>
        <end position="2244"/>
    </location>
</feature>
<proteinExistence type="predicted"/>
<evidence type="ECO:0000259" key="8">
    <source>
        <dbReference type="PROSITE" id="PS50960"/>
    </source>
</evidence>
<evidence type="ECO:0000313" key="9">
    <source>
        <dbReference type="EMBL" id="KAK4818586.1"/>
    </source>
</evidence>
<feature type="compositionally biased region" description="Basic residues" evidence="7">
    <location>
        <begin position="1732"/>
        <end position="1743"/>
    </location>
</feature>
<feature type="region of interest" description="Disordered" evidence="7">
    <location>
        <begin position="1732"/>
        <end position="1779"/>
    </location>
</feature>
<comment type="caution">
    <text evidence="9">The sequence shown here is derived from an EMBL/GenBank/DDBJ whole genome shotgun (WGS) entry which is preliminary data.</text>
</comment>
<gene>
    <name evidence="9" type="ORF">QYF61_015386</name>
</gene>
<feature type="compositionally biased region" description="Low complexity" evidence="7">
    <location>
        <begin position="616"/>
        <end position="627"/>
    </location>
</feature>
<keyword evidence="5 6" id="KW-0539">Nucleus</keyword>
<evidence type="ECO:0000256" key="4">
    <source>
        <dbReference type="ARBA" id="ARBA00023163"/>
    </source>
</evidence>
<comment type="subcellular location">
    <subcellularLocation>
        <location evidence="1 6">Nucleus</location>
    </subcellularLocation>
</comment>
<feature type="compositionally biased region" description="Polar residues" evidence="7">
    <location>
        <begin position="128"/>
        <end position="146"/>
    </location>
</feature>
<evidence type="ECO:0000256" key="7">
    <source>
        <dbReference type="SAM" id="MobiDB-lite"/>
    </source>
</evidence>
<dbReference type="SUPFAM" id="SSF46689">
    <property type="entry name" value="Homeodomain-like"/>
    <property type="match status" value="1"/>
</dbReference>
<dbReference type="Pfam" id="PF05225">
    <property type="entry name" value="HTH_psq"/>
    <property type="match status" value="2"/>
</dbReference>
<keyword evidence="2" id="KW-0805">Transcription regulation</keyword>
<dbReference type="FunFam" id="1.10.10.60:FF:000019">
    <property type="entry name" value="Ligand-dependent corepressor isoform 1"/>
    <property type="match status" value="1"/>
</dbReference>
<feature type="DNA-binding region" description="H-T-H motif" evidence="6">
    <location>
        <begin position="566"/>
        <end position="586"/>
    </location>
</feature>
<feature type="region of interest" description="Disordered" evidence="7">
    <location>
        <begin position="1411"/>
        <end position="1486"/>
    </location>
</feature>
<feature type="compositionally biased region" description="Polar residues" evidence="7">
    <location>
        <begin position="1744"/>
        <end position="1761"/>
    </location>
</feature>
<dbReference type="PROSITE" id="PS50960">
    <property type="entry name" value="HTH_PSQ"/>
    <property type="match status" value="1"/>
</dbReference>
<feature type="region of interest" description="Disordered" evidence="7">
    <location>
        <begin position="612"/>
        <end position="636"/>
    </location>
</feature>
<dbReference type="GO" id="GO:0006357">
    <property type="term" value="P:regulation of transcription by RNA polymerase II"/>
    <property type="evidence" value="ECO:0007669"/>
    <property type="project" value="TreeGrafter"/>
</dbReference>
<evidence type="ECO:0000256" key="5">
    <source>
        <dbReference type="ARBA" id="ARBA00023242"/>
    </source>
</evidence>
<dbReference type="Proteomes" id="UP001333110">
    <property type="component" value="Unassembled WGS sequence"/>
</dbReference>
<dbReference type="InterPro" id="IPR009057">
    <property type="entry name" value="Homeodomain-like_sf"/>
</dbReference>
<dbReference type="Gene3D" id="1.10.10.60">
    <property type="entry name" value="Homeodomain-like"/>
    <property type="match status" value="2"/>
</dbReference>
<name>A0AAN7NV88_MYCAM</name>
<feature type="region of interest" description="Disordered" evidence="7">
    <location>
        <begin position="793"/>
        <end position="850"/>
    </location>
</feature>
<keyword evidence="4" id="KW-0804">Transcription</keyword>
<dbReference type="GO" id="GO:0003677">
    <property type="term" value="F:DNA binding"/>
    <property type="evidence" value="ECO:0007669"/>
    <property type="project" value="UniProtKB-UniRule"/>
</dbReference>
<dbReference type="PANTHER" id="PTHR21545:SF10">
    <property type="entry name" value="LIGAND-DEPENDENT NUCLEAR RECEPTOR COREPRESSOR-LIKE PROTEIN"/>
    <property type="match status" value="1"/>
</dbReference>
<dbReference type="Pfam" id="PF15090">
    <property type="entry name" value="DUF4553"/>
    <property type="match status" value="1"/>
</dbReference>
<dbReference type="InterPro" id="IPR007889">
    <property type="entry name" value="HTH_Psq"/>
</dbReference>
<sequence length="2261" mass="254209">MLVSVLILPDGCALETRLDVTGRLRQGRFRLDIRKSFFTERVVKHWNTLSREVVESPSLEVFKRPVEVTLTDIGFESILEGLYGPRLRRDLSLFEDCEPEELTDWSMDEKCSFCNLHKETVSDRASVIGSSQSTPTEELSSQGQSNTDKIECQAENYLNALFRKKDLPQNCDPNIPLVAQELMKKMIRQFAIEYISKSSKIQENRNGSSFEPSLICKSIQMNQTENSLQEEQDSPLDLTVNRTQEQNTQQGDGVLDLSTKKSARLEEPKYDPLCSENSVSGRLHRHREDYVERSAEFADGLLSKALKDIQSGALDINKAGILYGIPQKTLLLHLEALPAGKPAPFKNKTRDFNDSYSFKDSKETCAVLQKVALWARAQAERTEKSKLSLLETSELKFPTASSYLHQLTLQRMVTQFKEKSENLQYETSSPTVQLKIPQLRISSVSKPQSDTAGLLDVMYHVSKTSSVLEGSALQKLKNILPKQNKIECSGPVTHSSVDSYFLHGDLSPLCLNAKNGTVDGTSENTEDSLDRKDNKQPRKKRGRYRQYDHEIMEEAIAMVMSGKMSVSKAQGIYGVPHSTLEYKVKERSGTLKTPPKKKLRLPDTGLFNITDSGTGSCKNSSKPVSSSTADANSEETANLEKGKSTLNKVLESFCSYHWQQTLAMLKFLIQDENVPIVCSCKQTHLVHSETPSSLTEEDVHVSFCNCNGHMLTKRCCLQNQRPNTCLPPLSVCIKDFDPLSCQAVAIGCIKTMVNKACSSHKYCAEQLQNYNRHSVKGAACTYSTKDCDVLNSIKNSNRSRSPSPPPLSPVQSKEFESSEGLVIDFPTSDNNKLETSINQPPSLLPAEGSKGEFEYEGKTCRGKETEYSEGTLLSTDQESNNYYINSEKAEEGEHSAIFQDLMDRINEKLKSIDTTDIATNLVKVSSSDRAPENDVKLGDFITSLLHNAKASDYSFMELLRQHDKQMENKIIQTRFRKRQETLFAMYNSPDSPFIRRQSLQIKRELASLDETLVRKKSISERNAKRSTKKIDKIYPNKRHSFTVIEDEALQHLESNPCMNCQTKPMCFPVHQTEAFKLPLPNFQTSSSFLVLSENSAIAASQAKLAKTQGDCAPLKETDQIPLKDESNGILGRTRRNIVPPGWYSVYVTNNIVFRKSSNAKQSLESLEKMKVNKDVHAERCSDINISKIVRDTNLQVVVERLEDTINLARKTNNSLLDSYKISQKLKDNAYEQVMNPAARRGLPFALSEMGCTGQSFLPHSHLPSSSKIKTVCVTTNNREMVIDQEINDSLLKSLTFDSSSSTSNNVDLCTTSEAGEISSPLNYSSPIKLMFVSEVNSSEGVKYTLTSAAASSKGSTDICLFQGHANTLLDKQAAGDLSHAICVKDCDCSENYTKEESSCVYAEAITSSCPVGETNLNDSKQNDEVVEKSSSSSESVLKRKPGRPKKIGPQVVKQVKRPIGRPPKPKIDMTESTELRPELSSDGKNTKSDAAVMEDVNSNKNITVTVVFGRSRRTKRHVSEGNLNVISILPTQHTDSNFANDRSKARHNAETENALTEIVKALQNSSAENEVSGYDYVRPIKSNLASPHPCSNIIRPIKKPLTTIRKPGRPAKVKISGISVTVNRVSPQERKVSISNCLPPLQQQNVLEKNIPQERKNQLCNNMGQVKSMQKDSREDGSNNVITAVSRKCEIPLRHSARDRKPSLHFLHSLASSSAFTCRSALLHKSYKLHLKKAKDRKEKHRQSNQSTASKDTSELRNSGSAKKDLEDGEFGPINEVSSDPIFSSNPSLRWWATSTSSDTLLEELNHRFEQITNTWLRVGGSEFDKCVCERRDPIEQDCNTEMSNPLDSCLVELETSPIKMLFQKKCNMNELCTWFMQTTETQSLSLVRKANARNPLEVVSTREIKMETKQSDLSTCPFRKHFKKFALSSPSKPAGKLQILHNMVRSPVLNMKSNFALARLKRNEFKKLQHDRWGQTKKLYNQAPGGWKSKKKNLQFFCQSQLFKSTSGETNDEMPKLQEKNTVEIQPTQTLVESQSSLLPTENEARDAFVQQMMGSSDFNPHPGLTNILKSHAETNGTICYQQNVRKEQSQDKLFQNTWKAKTFKDCRIFLRKINHLEQHNSFKLNNVIYSPEAVESKSNQAYMEEKRHPLLRSHSTKQNALKKQENEMETSKGSKSSKVTERLDDQFHSRKLSSDVNHDDNPAGSSEVLIRINKRKSPQWETTDTNIRKRHKRQSCSSGQMATYYPKYQVGKFQFPPSS</sequence>
<organism evidence="9 10">
    <name type="scientific">Mycteria americana</name>
    <name type="common">Wood stork</name>
    <dbReference type="NCBI Taxonomy" id="33587"/>
    <lineage>
        <taxon>Eukaryota</taxon>
        <taxon>Metazoa</taxon>
        <taxon>Chordata</taxon>
        <taxon>Craniata</taxon>
        <taxon>Vertebrata</taxon>
        <taxon>Euteleostomi</taxon>
        <taxon>Archelosauria</taxon>
        <taxon>Archosauria</taxon>
        <taxon>Dinosauria</taxon>
        <taxon>Saurischia</taxon>
        <taxon>Theropoda</taxon>
        <taxon>Coelurosauria</taxon>
        <taxon>Aves</taxon>
        <taxon>Neognathae</taxon>
        <taxon>Neoaves</taxon>
        <taxon>Aequornithes</taxon>
        <taxon>Ciconiiformes</taxon>
        <taxon>Ciconiidae</taxon>
        <taxon>Mycteria</taxon>
    </lineage>
</organism>
<feature type="domain" description="HTH psq-type" evidence="8">
    <location>
        <begin position="538"/>
        <end position="590"/>
    </location>
</feature>
<feature type="compositionally biased region" description="Basic and acidic residues" evidence="7">
    <location>
        <begin position="1465"/>
        <end position="1486"/>
    </location>
</feature>
<keyword evidence="10" id="KW-1185">Reference proteome</keyword>
<evidence type="ECO:0000256" key="2">
    <source>
        <dbReference type="ARBA" id="ARBA00023015"/>
    </source>
</evidence>
<dbReference type="GO" id="GO:0005634">
    <property type="term" value="C:nucleus"/>
    <property type="evidence" value="ECO:0007669"/>
    <property type="project" value="UniProtKB-SubCell"/>
</dbReference>
<dbReference type="PANTHER" id="PTHR21545">
    <property type="entry name" value="TRANSCRIPTION FACTOR MLR1/2"/>
    <property type="match status" value="1"/>
</dbReference>
<keyword evidence="3 6" id="KW-0238">DNA-binding</keyword>
<feature type="region of interest" description="Disordered" evidence="7">
    <location>
        <begin position="126"/>
        <end position="146"/>
    </location>
</feature>
<protein>
    <recommendedName>
        <fullName evidence="8">HTH psq-type domain-containing protein</fullName>
    </recommendedName>
</protein>
<evidence type="ECO:0000256" key="3">
    <source>
        <dbReference type="ARBA" id="ARBA00023125"/>
    </source>
</evidence>
<evidence type="ECO:0000256" key="6">
    <source>
        <dbReference type="PROSITE-ProRule" id="PRU00320"/>
    </source>
</evidence>
<evidence type="ECO:0000256" key="1">
    <source>
        <dbReference type="ARBA" id="ARBA00004123"/>
    </source>
</evidence>
<feature type="compositionally biased region" description="Basic and acidic residues" evidence="7">
    <location>
        <begin position="2164"/>
        <end position="2203"/>
    </location>
</feature>
<reference evidence="9 10" key="1">
    <citation type="journal article" date="2023" name="J. Hered.">
        <title>Chromosome-level genome of the wood stork (Mycteria americana) provides insight into avian chromosome evolution.</title>
        <authorList>
            <person name="Flamio R. Jr."/>
            <person name="Ramstad K.M."/>
        </authorList>
    </citation>
    <scope>NUCLEOTIDE SEQUENCE [LARGE SCALE GENOMIC DNA]</scope>
    <source>
        <strain evidence="9">JAX WOST 10</strain>
    </source>
</reference>
<feature type="region of interest" description="Disordered" evidence="7">
    <location>
        <begin position="519"/>
        <end position="545"/>
    </location>
</feature>
<feature type="compositionally biased region" description="Polar residues" evidence="7">
    <location>
        <begin position="827"/>
        <end position="841"/>
    </location>
</feature>
<evidence type="ECO:0000313" key="10">
    <source>
        <dbReference type="Proteomes" id="UP001333110"/>
    </source>
</evidence>
<accession>A0AAN7NV88</accession>